<dbReference type="Pfam" id="PF12846">
    <property type="entry name" value="AAA_10"/>
    <property type="match status" value="1"/>
</dbReference>
<evidence type="ECO:0000256" key="1">
    <source>
        <dbReference type="SAM" id="MobiDB-lite"/>
    </source>
</evidence>
<dbReference type="AlphaFoldDB" id="A0A2K8UI29"/>
<dbReference type="CDD" id="cd01127">
    <property type="entry name" value="TrwB_TraG_TraD_VirD4"/>
    <property type="match status" value="2"/>
</dbReference>
<dbReference type="InterPro" id="IPR022458">
    <property type="entry name" value="Conjugative_coupling_TraG/TraD"/>
</dbReference>
<dbReference type="Proteomes" id="UP000232638">
    <property type="component" value="Plasmid pTs417"/>
</dbReference>
<feature type="transmembrane region" description="Helical" evidence="2">
    <location>
        <begin position="18"/>
        <end position="35"/>
    </location>
</feature>
<feature type="region of interest" description="Disordered" evidence="1">
    <location>
        <begin position="626"/>
        <end position="660"/>
    </location>
</feature>
<dbReference type="Pfam" id="PF12696">
    <property type="entry name" value="TraG-D_C"/>
    <property type="match status" value="1"/>
</dbReference>
<dbReference type="PANTHER" id="PTHR30121">
    <property type="entry name" value="UNCHARACTERIZED PROTEIN YJGR-RELATED"/>
    <property type="match status" value="1"/>
</dbReference>
<evidence type="ECO:0000313" key="4">
    <source>
        <dbReference type="EMBL" id="AUB85195.1"/>
    </source>
</evidence>
<organism evidence="4 5">
    <name type="scientific">Candidatus Thiodictyon syntrophicum</name>
    <dbReference type="NCBI Taxonomy" id="1166950"/>
    <lineage>
        <taxon>Bacteria</taxon>
        <taxon>Pseudomonadati</taxon>
        <taxon>Pseudomonadota</taxon>
        <taxon>Gammaproteobacteria</taxon>
        <taxon>Chromatiales</taxon>
        <taxon>Chromatiaceae</taxon>
        <taxon>Thiodictyon</taxon>
    </lineage>
</organism>
<accession>A0A2K8UI29</accession>
<dbReference type="InterPro" id="IPR027417">
    <property type="entry name" value="P-loop_NTPase"/>
</dbReference>
<sequence>MTAADADPWRPNYERRALILWVVVAVVAAVTAGLWGLPTGAFHWLAWLALAMALTWVRGAVRIASQHEWLRGHSLGCIAPEDFAARLPSWSGDLWLGWGFDWLPIHTQRALDLMRAGPELFAPRDPQRMGATWLHGLGGRDQDLRIPLSHTDGHMLIVGVTGAGKTRTFDLLVTQAVLRGEAVLIIDPKGDRDLRDTAQRACVLAGTPERFVHFHPAFPAESVRIDPLHSFNRATELASRVAALIPSETGNDPFKSFGQMALSNVVQGLLAVEERPSLVSLRHYLEGGAEALVERALRRHFAAYRPDWETEAATLLARARDATARVKALVRYYRERVSSDHPSTVLEGLLGLYEREQVHFSKMVASLMPILSMLTSGDLEGLLSPAAGEAADPRRLTNLADVIDADEVLYVGLDSLSDTMVGSAIGSILIADLAAVAGDRYNHQGRPRPVNVFIDESAEVVNDPFIQLLNKGRGAGLRLVIAAQTFADFAARTGSEAKARQVLGNINNLVALRVLDAETQEYVAESLPKTRVVSIMRSHGSTTDASNPVLYTGNTGERVVEEEVELFSPAWLGQLPNFEYIAKLSGGRIVKGRLPILGALRGAAEAAVTMPATGPGGDPRPTALLAVPPERSAGPLGPSAASASTADDGAAEPDAPDAATLPNQMEHAMGKRYLNAALKRSQREALTQVEIDWPDSRGLLERLALGLWAGYPTDEARYARLQTIAVAAINSHKAAKKAGVPDRERFAAFFEALMGALAASEHAVLAQVMTADQRRILGRRLRAVLPSTGRDLASVTGSQDA</sequence>
<dbReference type="RefSeq" id="WP_100922837.1">
    <property type="nucleotide sequence ID" value="NZ_CP020371.1"/>
</dbReference>
<keyword evidence="5" id="KW-1185">Reference proteome</keyword>
<name>A0A2K8UI29_9GAMM</name>
<dbReference type="SUPFAM" id="SSF52540">
    <property type="entry name" value="P-loop containing nucleoside triphosphate hydrolases"/>
    <property type="match status" value="1"/>
</dbReference>
<dbReference type="KEGG" id="tsy:THSYN_30220"/>
<protein>
    <submittedName>
        <fullName evidence="4">Conjugal transfer protein</fullName>
    </submittedName>
</protein>
<evidence type="ECO:0000313" key="5">
    <source>
        <dbReference type="Proteomes" id="UP000232638"/>
    </source>
</evidence>
<keyword evidence="2" id="KW-1133">Transmembrane helix</keyword>
<dbReference type="EMBL" id="CP020371">
    <property type="protein sequence ID" value="AUB85195.1"/>
    <property type="molecule type" value="Genomic_DNA"/>
</dbReference>
<dbReference type="Gene3D" id="3.40.50.300">
    <property type="entry name" value="P-loop containing nucleotide triphosphate hydrolases"/>
    <property type="match status" value="2"/>
</dbReference>
<dbReference type="InterPro" id="IPR032689">
    <property type="entry name" value="TraG-D_C"/>
</dbReference>
<evidence type="ECO:0000259" key="3">
    <source>
        <dbReference type="Pfam" id="PF12696"/>
    </source>
</evidence>
<dbReference type="PANTHER" id="PTHR30121:SF6">
    <property type="entry name" value="SLR6007 PROTEIN"/>
    <property type="match status" value="1"/>
</dbReference>
<proteinExistence type="predicted"/>
<dbReference type="NCBIfam" id="TIGR03743">
    <property type="entry name" value="SXT_TraD"/>
    <property type="match status" value="1"/>
</dbReference>
<feature type="compositionally biased region" description="Low complexity" evidence="1">
    <location>
        <begin position="632"/>
        <end position="648"/>
    </location>
</feature>
<geneLocation type="plasmid" evidence="5">
    <name>pts417</name>
</geneLocation>
<evidence type="ECO:0000256" key="2">
    <source>
        <dbReference type="SAM" id="Phobius"/>
    </source>
</evidence>
<dbReference type="InterPro" id="IPR051162">
    <property type="entry name" value="T4SS_component"/>
</dbReference>
<keyword evidence="4" id="KW-0614">Plasmid</keyword>
<keyword evidence="2" id="KW-0812">Transmembrane</keyword>
<reference evidence="4 5" key="1">
    <citation type="submission" date="2017-03" db="EMBL/GenBank/DDBJ databases">
        <title>Complete genome sequence of Candidatus 'Thiodictyon syntrophicum' sp. nov. strain Cad16T, a photolithoautotroph purple sulfur bacterium isolated from an alpine meromictic lake.</title>
        <authorList>
            <person name="Luedin S.M."/>
            <person name="Pothier J.F."/>
            <person name="Danza F."/>
            <person name="Storelli N."/>
            <person name="Wittwer M."/>
            <person name="Tonolla M."/>
        </authorList>
    </citation>
    <scope>NUCLEOTIDE SEQUENCE [LARGE SCALE GENOMIC DNA]</scope>
    <source>
        <strain evidence="4 5">Cad16T</strain>
        <plasmid evidence="5">Plasmid pts417</plasmid>
    </source>
</reference>
<keyword evidence="2" id="KW-0472">Membrane</keyword>
<feature type="domain" description="TraD/TraG TraM recognition site" evidence="3">
    <location>
        <begin position="449"/>
        <end position="576"/>
    </location>
</feature>
<gene>
    <name evidence="4" type="ORF">THSYN_30220</name>
</gene>
<dbReference type="OrthoDB" id="7817736at2"/>